<keyword evidence="3" id="KW-1185">Reference proteome</keyword>
<evidence type="ECO:0000313" key="2">
    <source>
        <dbReference type="EMBL" id="MBL0408029.1"/>
    </source>
</evidence>
<dbReference type="EMBL" id="JAEQMY010000139">
    <property type="protein sequence ID" value="MBL0408029.1"/>
    <property type="molecule type" value="Genomic_DNA"/>
</dbReference>
<organism evidence="2 3">
    <name type="scientific">Microvirga aerilata</name>
    <dbReference type="NCBI Taxonomy" id="670292"/>
    <lineage>
        <taxon>Bacteria</taxon>
        <taxon>Pseudomonadati</taxon>
        <taxon>Pseudomonadota</taxon>
        <taxon>Alphaproteobacteria</taxon>
        <taxon>Hyphomicrobiales</taxon>
        <taxon>Methylobacteriaceae</taxon>
        <taxon>Microvirga</taxon>
    </lineage>
</organism>
<reference evidence="2" key="1">
    <citation type="submission" date="2021-01" db="EMBL/GenBank/DDBJ databases">
        <title>Microvirga sp.</title>
        <authorList>
            <person name="Kim M.K."/>
        </authorList>
    </citation>
    <scope>NUCLEOTIDE SEQUENCE</scope>
    <source>
        <strain evidence="2">5420S-16</strain>
    </source>
</reference>
<accession>A0A937D0T0</accession>
<gene>
    <name evidence="2" type="ORF">JKG68_29470</name>
</gene>
<evidence type="ECO:0000256" key="1">
    <source>
        <dbReference type="SAM" id="MobiDB-lite"/>
    </source>
</evidence>
<sequence>MTEVTTIPLKGFDQLPKQLLTLLISEVEDVPEGIHNRIHAAQRIEIPLPVSAFAPCHQFLVEEGVGVERGGGKPGAAETQFINSKYFPEACRCRGGTAERLASNRIGRGQSAQDRRVTERMSVAPQM</sequence>
<feature type="region of interest" description="Disordered" evidence="1">
    <location>
        <begin position="107"/>
        <end position="127"/>
    </location>
</feature>
<protein>
    <submittedName>
        <fullName evidence="2">Uncharacterized protein</fullName>
    </submittedName>
</protein>
<name>A0A937D0T0_9HYPH</name>
<proteinExistence type="predicted"/>
<evidence type="ECO:0000313" key="3">
    <source>
        <dbReference type="Proteomes" id="UP000605848"/>
    </source>
</evidence>
<dbReference type="RefSeq" id="WP_202065680.1">
    <property type="nucleotide sequence ID" value="NZ_JAEQMY010000139.1"/>
</dbReference>
<dbReference type="AlphaFoldDB" id="A0A937D0T0"/>
<dbReference type="Proteomes" id="UP000605848">
    <property type="component" value="Unassembled WGS sequence"/>
</dbReference>
<comment type="caution">
    <text evidence="2">The sequence shown here is derived from an EMBL/GenBank/DDBJ whole genome shotgun (WGS) entry which is preliminary data.</text>
</comment>